<dbReference type="EMBL" id="LSSM01001428">
    <property type="protein sequence ID" value="OMJ26658.1"/>
    <property type="molecule type" value="Genomic_DNA"/>
</dbReference>
<protein>
    <recommendedName>
        <fullName evidence="3">CCHC-type domain-containing protein</fullName>
    </recommendedName>
</protein>
<evidence type="ECO:0008006" key="3">
    <source>
        <dbReference type="Google" id="ProtNLM"/>
    </source>
</evidence>
<dbReference type="GO" id="GO:0003676">
    <property type="term" value="F:nucleic acid binding"/>
    <property type="evidence" value="ECO:0007669"/>
    <property type="project" value="InterPro"/>
</dbReference>
<evidence type="ECO:0000313" key="2">
    <source>
        <dbReference type="Proteomes" id="UP000187429"/>
    </source>
</evidence>
<keyword evidence="2" id="KW-1185">Reference proteome</keyword>
<dbReference type="InterPro" id="IPR036875">
    <property type="entry name" value="Znf_CCHC_sf"/>
</dbReference>
<dbReference type="Proteomes" id="UP000187429">
    <property type="component" value="Unassembled WGS sequence"/>
</dbReference>
<dbReference type="OrthoDB" id="5554389at2759"/>
<dbReference type="GO" id="GO:0008270">
    <property type="term" value="F:zinc ion binding"/>
    <property type="evidence" value="ECO:0007669"/>
    <property type="project" value="InterPro"/>
</dbReference>
<name>A0A1R1YIC8_9FUNG</name>
<accession>A0A1R1YIC8</accession>
<dbReference type="AlphaFoldDB" id="A0A1R1YIC8"/>
<reference evidence="2" key="1">
    <citation type="submission" date="2017-01" db="EMBL/GenBank/DDBJ databases">
        <authorList>
            <person name="Wang Y."/>
            <person name="White M."/>
            <person name="Kvist S."/>
            <person name="Moncalvo J.-M."/>
        </authorList>
    </citation>
    <scope>NUCLEOTIDE SEQUENCE [LARGE SCALE GENOMIC DNA]</scope>
    <source>
        <strain evidence="2">ID-206-W2</strain>
    </source>
</reference>
<proteinExistence type="predicted"/>
<gene>
    <name evidence="1" type="ORF">AYI69_g3941</name>
</gene>
<organism evidence="1 2">
    <name type="scientific">Smittium culicis</name>
    <dbReference type="NCBI Taxonomy" id="133412"/>
    <lineage>
        <taxon>Eukaryota</taxon>
        <taxon>Fungi</taxon>
        <taxon>Fungi incertae sedis</taxon>
        <taxon>Zoopagomycota</taxon>
        <taxon>Kickxellomycotina</taxon>
        <taxon>Harpellomycetes</taxon>
        <taxon>Harpellales</taxon>
        <taxon>Legeriomycetaceae</taxon>
        <taxon>Smittium</taxon>
    </lineage>
</organism>
<sequence>MEEDIMTVNIPNFKDISITKMIELVTKQLKPLSEIKDISDLCNKYRNEYIPYGMKVLLRKNAIETELPLFLDHEDGRINIFYRGCKGACGYCKKDGHWKLECPKLKNITSKNKFMSDMAKSPLKFSLPEPTKVDILIPSASITKYDAQKPNNNNTWNHDTPKISGDYKYLTKNESSATNSTTVNRRMGSVGLKKPPAYSICRGGN</sequence>
<dbReference type="SUPFAM" id="SSF57756">
    <property type="entry name" value="Retrovirus zinc finger-like domains"/>
    <property type="match status" value="1"/>
</dbReference>
<evidence type="ECO:0000313" key="1">
    <source>
        <dbReference type="EMBL" id="OMJ26658.1"/>
    </source>
</evidence>
<comment type="caution">
    <text evidence="1">The sequence shown here is derived from an EMBL/GenBank/DDBJ whole genome shotgun (WGS) entry which is preliminary data.</text>
</comment>